<dbReference type="Proteomes" id="UP001500618">
    <property type="component" value="Unassembled WGS sequence"/>
</dbReference>
<name>A0ABN2HPM8_9ACTN</name>
<keyword evidence="2" id="KW-0378">Hydrolase</keyword>
<comment type="caution">
    <text evidence="5">The sequence shown here is derived from an EMBL/GenBank/DDBJ whole genome shotgun (WGS) entry which is preliminary data.</text>
</comment>
<dbReference type="PANTHER" id="PTHR34135:SF2">
    <property type="entry name" value="LYSOZYME"/>
    <property type="match status" value="1"/>
</dbReference>
<accession>A0ABN2HPM8</accession>
<dbReference type="SUPFAM" id="SSF51445">
    <property type="entry name" value="(Trans)glycosidases"/>
    <property type="match status" value="1"/>
</dbReference>
<dbReference type="Gene3D" id="3.20.20.80">
    <property type="entry name" value="Glycosidases"/>
    <property type="match status" value="1"/>
</dbReference>
<keyword evidence="6" id="KW-1185">Reference proteome</keyword>
<reference evidence="5 6" key="1">
    <citation type="journal article" date="2019" name="Int. J. Syst. Evol. Microbiol.">
        <title>The Global Catalogue of Microorganisms (GCM) 10K type strain sequencing project: providing services to taxonomists for standard genome sequencing and annotation.</title>
        <authorList>
            <consortium name="The Broad Institute Genomics Platform"/>
            <consortium name="The Broad Institute Genome Sequencing Center for Infectious Disease"/>
            <person name="Wu L."/>
            <person name="Ma J."/>
        </authorList>
    </citation>
    <scope>NUCLEOTIDE SEQUENCE [LARGE SCALE GENOMIC DNA]</scope>
    <source>
        <strain evidence="5 6">JCM 14718</strain>
    </source>
</reference>
<keyword evidence="4" id="KW-0732">Signal</keyword>
<dbReference type="RefSeq" id="WP_344312484.1">
    <property type="nucleotide sequence ID" value="NZ_BAAANY010000019.1"/>
</dbReference>
<protein>
    <recommendedName>
        <fullName evidence="7">Lysozyme</fullName>
    </recommendedName>
</protein>
<feature type="signal peptide" evidence="4">
    <location>
        <begin position="1"/>
        <end position="36"/>
    </location>
</feature>
<evidence type="ECO:0000256" key="3">
    <source>
        <dbReference type="ARBA" id="ARBA00023295"/>
    </source>
</evidence>
<dbReference type="SMART" id="SM00641">
    <property type="entry name" value="Glyco_25"/>
    <property type="match status" value="1"/>
</dbReference>
<feature type="chain" id="PRO_5045154509" description="Lysozyme" evidence="4">
    <location>
        <begin position="37"/>
        <end position="251"/>
    </location>
</feature>
<comment type="similarity">
    <text evidence="1">Belongs to the glycosyl hydrolase 25 family.</text>
</comment>
<gene>
    <name evidence="5" type="ORF">GCM10009765_45970</name>
</gene>
<evidence type="ECO:0000256" key="1">
    <source>
        <dbReference type="ARBA" id="ARBA00010646"/>
    </source>
</evidence>
<dbReference type="InterPro" id="IPR002053">
    <property type="entry name" value="Glyco_hydro_25"/>
</dbReference>
<evidence type="ECO:0000313" key="6">
    <source>
        <dbReference type="Proteomes" id="UP001500618"/>
    </source>
</evidence>
<dbReference type="Pfam" id="PF01183">
    <property type="entry name" value="Glyco_hydro_25"/>
    <property type="match status" value="1"/>
</dbReference>
<sequence>MIVSTKLGRFVRKATAGAVGLAAGLALVFTAQPALAGPGGLPGLDVSHFNSPVNWAAVASSGQRYVYVKATENINYTDPTFAANYNGSYNAGIPRGSYHFAVPDASSGATQANYFLAHGGGWSADGRTMPGAVDLEAHSGHATCYGLSQAGMVAWIRDFANTYKARTGRDVVLYTGSGWWNPCTGGSNAFAATNQLWVASYGPATPTMPAGFSIYTFWQWTSTGRNAGTPGNTDLDVFNGSDAGLGRIING</sequence>
<dbReference type="InterPro" id="IPR017853">
    <property type="entry name" value="GH"/>
</dbReference>
<evidence type="ECO:0008006" key="7">
    <source>
        <dbReference type="Google" id="ProtNLM"/>
    </source>
</evidence>
<organism evidence="5 6">
    <name type="scientific">Fodinicola feengrottensis</name>
    <dbReference type="NCBI Taxonomy" id="435914"/>
    <lineage>
        <taxon>Bacteria</taxon>
        <taxon>Bacillati</taxon>
        <taxon>Actinomycetota</taxon>
        <taxon>Actinomycetes</taxon>
        <taxon>Mycobacteriales</taxon>
        <taxon>Fodinicola</taxon>
    </lineage>
</organism>
<dbReference type="PROSITE" id="PS51904">
    <property type="entry name" value="GLYCOSYL_HYDROL_F25_2"/>
    <property type="match status" value="1"/>
</dbReference>
<proteinExistence type="inferred from homology"/>
<evidence type="ECO:0000256" key="4">
    <source>
        <dbReference type="SAM" id="SignalP"/>
    </source>
</evidence>
<keyword evidence="3" id="KW-0326">Glycosidase</keyword>
<evidence type="ECO:0000256" key="2">
    <source>
        <dbReference type="ARBA" id="ARBA00022801"/>
    </source>
</evidence>
<dbReference type="PANTHER" id="PTHR34135">
    <property type="entry name" value="LYSOZYME"/>
    <property type="match status" value="1"/>
</dbReference>
<dbReference type="InterPro" id="IPR018077">
    <property type="entry name" value="Glyco_hydro_fam25_subgr"/>
</dbReference>
<dbReference type="EMBL" id="BAAANY010000019">
    <property type="protein sequence ID" value="GAA1691362.1"/>
    <property type="molecule type" value="Genomic_DNA"/>
</dbReference>
<evidence type="ECO:0000313" key="5">
    <source>
        <dbReference type="EMBL" id="GAA1691362.1"/>
    </source>
</evidence>